<sequence length="201" mass="23400">SKKYYPNDSKSIENLSSTLFYGFFFVAGIVMAVTPNIWISLKKNRKPSFIISLVVLVLFYVYYYLPSELASSYLSLSSRWDIWYGISSLLSWSLLITALGYGQVWMNRQSKLLAKLNEAIYPFYILHQTVIVVFAYYIVQLDLSIGAKLLLLLFSTFPTIVILYRFLVYPFKVTRLFFGMKQKRMLRQIRKTCSDNYLAAS</sequence>
<evidence type="ECO:0000313" key="3">
    <source>
        <dbReference type="EMBL" id="HCY80982.1"/>
    </source>
</evidence>
<feature type="transmembrane region" description="Helical" evidence="1">
    <location>
        <begin position="48"/>
        <end position="65"/>
    </location>
</feature>
<feature type="transmembrane region" description="Helical" evidence="1">
    <location>
        <begin position="145"/>
        <end position="167"/>
    </location>
</feature>
<proteinExistence type="predicted"/>
<dbReference type="AlphaFoldDB" id="A0A3D6BP19"/>
<feature type="transmembrane region" description="Helical" evidence="1">
    <location>
        <begin position="20"/>
        <end position="41"/>
    </location>
</feature>
<feature type="domain" description="Acyltransferase 3" evidence="2">
    <location>
        <begin position="18"/>
        <end position="164"/>
    </location>
</feature>
<dbReference type="Proteomes" id="UP000263268">
    <property type="component" value="Unassembled WGS sequence"/>
</dbReference>
<keyword evidence="1" id="KW-0812">Transmembrane</keyword>
<dbReference type="GO" id="GO:0016747">
    <property type="term" value="F:acyltransferase activity, transferring groups other than amino-acyl groups"/>
    <property type="evidence" value="ECO:0007669"/>
    <property type="project" value="InterPro"/>
</dbReference>
<protein>
    <recommendedName>
        <fullName evidence="2">Acyltransferase 3 domain-containing protein</fullName>
    </recommendedName>
</protein>
<evidence type="ECO:0000259" key="2">
    <source>
        <dbReference type="Pfam" id="PF01757"/>
    </source>
</evidence>
<organism evidence="3 4">
    <name type="scientific">Xanthomarina gelatinilytica</name>
    <dbReference type="NCBI Taxonomy" id="1137281"/>
    <lineage>
        <taxon>Bacteria</taxon>
        <taxon>Pseudomonadati</taxon>
        <taxon>Bacteroidota</taxon>
        <taxon>Flavobacteriia</taxon>
        <taxon>Flavobacteriales</taxon>
        <taxon>Flavobacteriaceae</taxon>
        <taxon>Xanthomarina</taxon>
    </lineage>
</organism>
<dbReference type="EMBL" id="DPRK01000085">
    <property type="protein sequence ID" value="HCY80982.1"/>
    <property type="molecule type" value="Genomic_DNA"/>
</dbReference>
<dbReference type="PANTHER" id="PTHR36927">
    <property type="entry name" value="BLR4337 PROTEIN"/>
    <property type="match status" value="1"/>
</dbReference>
<feature type="transmembrane region" description="Helical" evidence="1">
    <location>
        <begin position="85"/>
        <end position="107"/>
    </location>
</feature>
<accession>A0A3D6BP19</accession>
<feature type="transmembrane region" description="Helical" evidence="1">
    <location>
        <begin position="119"/>
        <end position="139"/>
    </location>
</feature>
<keyword evidence="1" id="KW-1133">Transmembrane helix</keyword>
<dbReference type="InterPro" id="IPR002656">
    <property type="entry name" value="Acyl_transf_3_dom"/>
</dbReference>
<comment type="caution">
    <text evidence="3">The sequence shown here is derived from an EMBL/GenBank/DDBJ whole genome shotgun (WGS) entry which is preliminary data.</text>
</comment>
<keyword evidence="1" id="KW-0472">Membrane</keyword>
<evidence type="ECO:0000313" key="4">
    <source>
        <dbReference type="Proteomes" id="UP000263268"/>
    </source>
</evidence>
<name>A0A3D6BP19_9FLAO</name>
<dbReference type="Pfam" id="PF01757">
    <property type="entry name" value="Acyl_transf_3"/>
    <property type="match status" value="1"/>
</dbReference>
<dbReference type="PANTHER" id="PTHR36927:SF3">
    <property type="entry name" value="GLUCANS BIOSYNTHESIS PROTEIN C"/>
    <property type="match status" value="1"/>
</dbReference>
<evidence type="ECO:0000256" key="1">
    <source>
        <dbReference type="SAM" id="Phobius"/>
    </source>
</evidence>
<feature type="non-terminal residue" evidence="3">
    <location>
        <position position="1"/>
    </location>
</feature>
<reference evidence="3 4" key="1">
    <citation type="journal article" date="2018" name="Nat. Biotechnol.">
        <title>A standardized bacterial taxonomy based on genome phylogeny substantially revises the tree of life.</title>
        <authorList>
            <person name="Parks D.H."/>
            <person name="Chuvochina M."/>
            <person name="Waite D.W."/>
            <person name="Rinke C."/>
            <person name="Skarshewski A."/>
            <person name="Chaumeil P.A."/>
            <person name="Hugenholtz P."/>
        </authorList>
    </citation>
    <scope>NUCLEOTIDE SEQUENCE [LARGE SCALE GENOMIC DNA]</scope>
    <source>
        <strain evidence="3">UBA10227</strain>
    </source>
</reference>
<dbReference type="InterPro" id="IPR050623">
    <property type="entry name" value="Glucan_succinyl_AcylTrfase"/>
</dbReference>
<gene>
    <name evidence="3" type="ORF">DHV22_04925</name>
</gene>